<reference evidence="4 5" key="1">
    <citation type="submission" date="2019-08" db="EMBL/GenBank/DDBJ databases">
        <title>In-depth cultivation of the pig gut microbiome towards novel bacterial diversity and tailored functional studies.</title>
        <authorList>
            <person name="Wylensek D."/>
            <person name="Hitch T.C.A."/>
            <person name="Clavel T."/>
        </authorList>
    </citation>
    <scope>NUCLEOTIDE SEQUENCE [LARGE SCALE GENOMIC DNA]</scope>
    <source>
        <strain evidence="4 5">Med78-601-WT-4W-RMD-3</strain>
    </source>
</reference>
<gene>
    <name evidence="4" type="ORF">FYJ27_00210</name>
</gene>
<dbReference type="PANTHER" id="PTHR11014">
    <property type="entry name" value="PEPTIDASE M20 FAMILY MEMBER"/>
    <property type="match status" value="1"/>
</dbReference>
<dbReference type="GO" id="GO:0019877">
    <property type="term" value="P:diaminopimelate biosynthetic process"/>
    <property type="evidence" value="ECO:0007669"/>
    <property type="project" value="UniProtKB-ARBA"/>
</dbReference>
<keyword evidence="2" id="KW-0479">Metal-binding</keyword>
<feature type="binding site" evidence="2">
    <location>
        <position position="141"/>
    </location>
    <ligand>
        <name>Mn(2+)</name>
        <dbReference type="ChEBI" id="CHEBI:29035"/>
        <label>2</label>
    </ligand>
</feature>
<comment type="cofactor">
    <cofactor evidence="2">
        <name>Mn(2+)</name>
        <dbReference type="ChEBI" id="CHEBI:29035"/>
    </cofactor>
    <text evidence="2">The Mn(2+) ion enhances activity.</text>
</comment>
<feature type="binding site" evidence="2">
    <location>
        <position position="367"/>
    </location>
    <ligand>
        <name>Mn(2+)</name>
        <dbReference type="ChEBI" id="CHEBI:29035"/>
        <label>2</label>
    </ligand>
</feature>
<dbReference type="PANTHER" id="PTHR11014:SF63">
    <property type="entry name" value="METALLOPEPTIDASE, PUTATIVE (AFU_ORTHOLOGUE AFUA_6G09600)-RELATED"/>
    <property type="match status" value="1"/>
</dbReference>
<feature type="binding site" evidence="2">
    <location>
        <position position="107"/>
    </location>
    <ligand>
        <name>Mn(2+)</name>
        <dbReference type="ChEBI" id="CHEBI:29035"/>
        <label>2</label>
    </ligand>
</feature>
<feature type="binding site" evidence="2">
    <location>
        <position position="105"/>
    </location>
    <ligand>
        <name>Mn(2+)</name>
        <dbReference type="ChEBI" id="CHEBI:29035"/>
        <label>2</label>
    </ligand>
</feature>
<feature type="binding site" evidence="2">
    <location>
        <position position="167"/>
    </location>
    <ligand>
        <name>Mn(2+)</name>
        <dbReference type="ChEBI" id="CHEBI:29035"/>
        <label>2</label>
    </ligand>
</feature>
<feature type="domain" description="Peptidase M20 dimerisation" evidence="3">
    <location>
        <begin position="191"/>
        <end position="285"/>
    </location>
</feature>
<dbReference type="InterPro" id="IPR011650">
    <property type="entry name" value="Peptidase_M20_dimer"/>
</dbReference>
<organism evidence="4 5">
    <name type="scientific">Anaerosalibacter bizertensis</name>
    <dbReference type="NCBI Taxonomy" id="932217"/>
    <lineage>
        <taxon>Bacteria</taxon>
        <taxon>Bacillati</taxon>
        <taxon>Bacillota</taxon>
        <taxon>Tissierellia</taxon>
        <taxon>Tissierellales</taxon>
        <taxon>Sporanaerobacteraceae</taxon>
        <taxon>Anaerosalibacter</taxon>
    </lineage>
</organism>
<sequence length="396" mass="43753">MISNKELEKKVNEIEDFLIKTRRDFHMYPELGMEEYRTRDKIVEYLEEMGIEYEKDIANTGVVGIIKGKAGGKTVALRADIDALPMEDKKEIPYKSKIKGKMHACGHDAHTAILLGAAKVLNELKDKFKGNVKLIFQPAEETVGGAKPMIEEGVLENPKVDGIFGLHVSNGIEIGEIGIRYGQMNASSDMIKIIIHGKNSHGAYPDLGIDAIAIASQIVTTIQTIVSRRVDPRNSAVITIGTIHGGEARNIVADKVEMEGIVRTLDPITREKVMKELIDIVENIALSMGGKGEVIREKSYTSLINNDSMVDIVYNNGEDLLGAENIINIKHPSFGVEDFSYFAESVPGAFFNLGSRNEENGIVHEAHTPLFDIDENCLKIGVLLQCKNVLSFLTRY</sequence>
<proteinExistence type="predicted"/>
<dbReference type="Gene3D" id="3.30.70.360">
    <property type="match status" value="1"/>
</dbReference>
<evidence type="ECO:0000313" key="4">
    <source>
        <dbReference type="EMBL" id="MSS42162.1"/>
    </source>
</evidence>
<keyword evidence="2" id="KW-0464">Manganese</keyword>
<dbReference type="SUPFAM" id="SSF55031">
    <property type="entry name" value="Bacterial exopeptidase dimerisation domain"/>
    <property type="match status" value="1"/>
</dbReference>
<dbReference type="InterPro" id="IPR036264">
    <property type="entry name" value="Bact_exopeptidase_dim_dom"/>
</dbReference>
<evidence type="ECO:0000259" key="3">
    <source>
        <dbReference type="Pfam" id="PF07687"/>
    </source>
</evidence>
<accession>A0A844FDV5</accession>
<dbReference type="OrthoDB" id="9776731at2"/>
<dbReference type="FunFam" id="3.30.70.360:FF:000001">
    <property type="entry name" value="N-acetyldiaminopimelate deacetylase"/>
    <property type="match status" value="1"/>
</dbReference>
<protein>
    <submittedName>
        <fullName evidence="4">Amidohydrolase</fullName>
    </submittedName>
</protein>
<dbReference type="SUPFAM" id="SSF53187">
    <property type="entry name" value="Zn-dependent exopeptidases"/>
    <property type="match status" value="1"/>
</dbReference>
<dbReference type="PIRSF" id="PIRSF005962">
    <property type="entry name" value="Pept_M20D_amidohydro"/>
    <property type="match status" value="1"/>
</dbReference>
<comment type="caution">
    <text evidence="4">The sequence shown here is derived from an EMBL/GenBank/DDBJ whole genome shotgun (WGS) entry which is preliminary data.</text>
</comment>
<evidence type="ECO:0000313" key="5">
    <source>
        <dbReference type="Proteomes" id="UP000462760"/>
    </source>
</evidence>
<dbReference type="RefSeq" id="WP_154481329.1">
    <property type="nucleotide sequence ID" value="NZ_VULR01000001.1"/>
</dbReference>
<dbReference type="InterPro" id="IPR002933">
    <property type="entry name" value="Peptidase_M20"/>
</dbReference>
<dbReference type="NCBIfam" id="TIGR01891">
    <property type="entry name" value="amidohydrolases"/>
    <property type="match status" value="1"/>
</dbReference>
<keyword evidence="1 4" id="KW-0378">Hydrolase</keyword>
<dbReference type="EMBL" id="VULR01000001">
    <property type="protein sequence ID" value="MSS42162.1"/>
    <property type="molecule type" value="Genomic_DNA"/>
</dbReference>
<dbReference type="Proteomes" id="UP000462760">
    <property type="component" value="Unassembled WGS sequence"/>
</dbReference>
<dbReference type="AlphaFoldDB" id="A0A844FDV5"/>
<evidence type="ECO:0000256" key="2">
    <source>
        <dbReference type="PIRSR" id="PIRSR005962-1"/>
    </source>
</evidence>
<name>A0A844FDV5_9FIRM</name>
<dbReference type="Pfam" id="PF01546">
    <property type="entry name" value="Peptidase_M20"/>
    <property type="match status" value="1"/>
</dbReference>
<dbReference type="Pfam" id="PF07687">
    <property type="entry name" value="M20_dimer"/>
    <property type="match status" value="1"/>
</dbReference>
<dbReference type="GO" id="GO:0050118">
    <property type="term" value="F:N-acetyldiaminopimelate deacetylase activity"/>
    <property type="evidence" value="ECO:0007669"/>
    <property type="project" value="UniProtKB-ARBA"/>
</dbReference>
<dbReference type="Gene3D" id="3.40.630.10">
    <property type="entry name" value="Zn peptidases"/>
    <property type="match status" value="1"/>
</dbReference>
<dbReference type="GO" id="GO:0046872">
    <property type="term" value="F:metal ion binding"/>
    <property type="evidence" value="ECO:0007669"/>
    <property type="project" value="UniProtKB-KW"/>
</dbReference>
<dbReference type="InterPro" id="IPR017439">
    <property type="entry name" value="Amidohydrolase"/>
</dbReference>
<evidence type="ECO:0000256" key="1">
    <source>
        <dbReference type="ARBA" id="ARBA00022801"/>
    </source>
</evidence>